<feature type="binding site" evidence="7">
    <location>
        <position position="42"/>
    </location>
    <ligand>
        <name>ATP</name>
        <dbReference type="ChEBI" id="CHEBI:30616"/>
    </ligand>
</feature>
<feature type="domain" description="Protein kinase" evidence="9">
    <location>
        <begin position="13"/>
        <end position="274"/>
    </location>
</feature>
<dbReference type="PANTHER" id="PTHR43289:SF6">
    <property type="entry name" value="SERINE_THREONINE-PROTEIN KINASE NEKL-3"/>
    <property type="match status" value="1"/>
</dbReference>
<dbReference type="GO" id="GO:0016301">
    <property type="term" value="F:kinase activity"/>
    <property type="evidence" value="ECO:0007669"/>
    <property type="project" value="UniProtKB-KW"/>
</dbReference>
<dbReference type="PROSITE" id="PS00107">
    <property type="entry name" value="PROTEIN_KINASE_ATP"/>
    <property type="match status" value="1"/>
</dbReference>
<comment type="caution">
    <text evidence="10">The sequence shown here is derived from an EMBL/GenBank/DDBJ whole genome shotgun (WGS) entry which is preliminary data.</text>
</comment>
<dbReference type="SMART" id="SM00220">
    <property type="entry name" value="S_TKc"/>
    <property type="match status" value="1"/>
</dbReference>
<evidence type="ECO:0000313" key="11">
    <source>
        <dbReference type="Proteomes" id="UP001300763"/>
    </source>
</evidence>
<evidence type="ECO:0000256" key="4">
    <source>
        <dbReference type="ARBA" id="ARBA00022741"/>
    </source>
</evidence>
<protein>
    <recommendedName>
        <fullName evidence="1">non-specific serine/threonine protein kinase</fullName>
        <ecNumber evidence="1">2.7.11.1</ecNumber>
    </recommendedName>
</protein>
<dbReference type="Gene3D" id="1.10.510.10">
    <property type="entry name" value="Transferase(Phosphotransferase) domain 1"/>
    <property type="match status" value="1"/>
</dbReference>
<sequence length="700" mass="73009">MSEATIGVVVGGARLDAEIGRGGMGVVYRGFQIALNRTVAVKVVRGALASDEEFRQRFRRECEIAAALEHPHIVPIYSADSDAGQLSVTMRYVDGPDLGAFLRERGRLQPAFTAEVVAQTAGALDTAHRQGLVHRDVKPANILVGTADGRPHTYLTDFGLSRATADPRGLTGTGVLLGTPGYMAPEQYEDGEVDARVDVYALGCVLFQCLTGRMPFVRDTAPALMWAHFSESPPALGSLVPGLPDRLDGVVRRAMAKRPEDRFPTTVELARAFSEAAGSAGPRTPGPSSPHATTTVVPPPVIPAPRSAPGPWSGAPTGAPPMSVPPTGVPPISSPQVGSLFARGGQTPAPGTSWPPGAPPASWPPTGSTPPTPRRRPRWLTAGVPLAAVALVVLLAATVLPLVASNGVGRIVGAPVPIGRNALDVEPGAGFIWTANNDDGTISKIDPTTMSSQTIQVGGTPYELVIDGGAVWVNNWTDSVTRVDIATGAVTTVYTNQPAAISSIAAGDGFLWISHRDANVVTRIDMARQAADPTPPFPVGRAPMAMVYANHRLYVANSGDRSLSVLTPDGQSVVGGPLTFSSDVGGMEIDGGTLYVVLGDVNAPADQVRFTMRPIDTATLTVGPQIDLGAASWFDVGRGVGWAAFPFTNDIRRIDLATGAPSGDPITGIGANIGAMQVVSDDLWVTNVHDNTATRVELDA</sequence>
<evidence type="ECO:0000256" key="7">
    <source>
        <dbReference type="PROSITE-ProRule" id="PRU10141"/>
    </source>
</evidence>
<dbReference type="SUPFAM" id="SSF63825">
    <property type="entry name" value="YWTD domain"/>
    <property type="match status" value="1"/>
</dbReference>
<dbReference type="SUPFAM" id="SSF56112">
    <property type="entry name" value="Protein kinase-like (PK-like)"/>
    <property type="match status" value="1"/>
</dbReference>
<evidence type="ECO:0000256" key="2">
    <source>
        <dbReference type="ARBA" id="ARBA00022527"/>
    </source>
</evidence>
<dbReference type="Gene3D" id="3.30.200.20">
    <property type="entry name" value="Phosphorylase Kinase, domain 1"/>
    <property type="match status" value="1"/>
</dbReference>
<dbReference type="CDD" id="cd14014">
    <property type="entry name" value="STKc_PknB_like"/>
    <property type="match status" value="1"/>
</dbReference>
<feature type="compositionally biased region" description="Pro residues" evidence="8">
    <location>
        <begin position="356"/>
        <end position="372"/>
    </location>
</feature>
<dbReference type="InterPro" id="IPR011009">
    <property type="entry name" value="Kinase-like_dom_sf"/>
</dbReference>
<feature type="region of interest" description="Disordered" evidence="8">
    <location>
        <begin position="275"/>
        <end position="376"/>
    </location>
</feature>
<dbReference type="Pfam" id="PF00069">
    <property type="entry name" value="Pkinase"/>
    <property type="match status" value="1"/>
</dbReference>
<dbReference type="InterPro" id="IPR017441">
    <property type="entry name" value="Protein_kinase_ATP_BS"/>
</dbReference>
<evidence type="ECO:0000313" key="10">
    <source>
        <dbReference type="EMBL" id="MDD7964846.1"/>
    </source>
</evidence>
<dbReference type="RefSeq" id="WP_274199377.1">
    <property type="nucleotide sequence ID" value="NZ_JAQZAO010000002.1"/>
</dbReference>
<keyword evidence="2" id="KW-0723">Serine/threonine-protein kinase</keyword>
<evidence type="ECO:0000256" key="6">
    <source>
        <dbReference type="ARBA" id="ARBA00022840"/>
    </source>
</evidence>
<dbReference type="Proteomes" id="UP001300763">
    <property type="component" value="Unassembled WGS sequence"/>
</dbReference>
<dbReference type="Gene3D" id="2.130.10.10">
    <property type="entry name" value="YVTN repeat-like/Quinoprotein amine dehydrogenase"/>
    <property type="match status" value="1"/>
</dbReference>
<reference evidence="10 11" key="1">
    <citation type="submission" date="2023-02" db="EMBL/GenBank/DDBJ databases">
        <title>Genome sequencing required for Actinomycetospora new species description.</title>
        <authorList>
            <person name="Saimee Y."/>
            <person name="Duangmal K."/>
        </authorList>
    </citation>
    <scope>NUCLEOTIDE SEQUENCE [LARGE SCALE GENOMIC DNA]</scope>
    <source>
        <strain evidence="10 11">DW7H6</strain>
    </source>
</reference>
<keyword evidence="5 10" id="KW-0418">Kinase</keyword>
<dbReference type="InterPro" id="IPR000719">
    <property type="entry name" value="Prot_kinase_dom"/>
</dbReference>
<keyword evidence="3" id="KW-0808">Transferase</keyword>
<proteinExistence type="predicted"/>
<dbReference type="PANTHER" id="PTHR43289">
    <property type="entry name" value="MITOGEN-ACTIVATED PROTEIN KINASE KINASE KINASE 20-RELATED"/>
    <property type="match status" value="1"/>
</dbReference>
<evidence type="ECO:0000256" key="5">
    <source>
        <dbReference type="ARBA" id="ARBA00022777"/>
    </source>
</evidence>
<evidence type="ECO:0000256" key="3">
    <source>
        <dbReference type="ARBA" id="ARBA00022679"/>
    </source>
</evidence>
<evidence type="ECO:0000256" key="1">
    <source>
        <dbReference type="ARBA" id="ARBA00012513"/>
    </source>
</evidence>
<dbReference type="EC" id="2.7.11.1" evidence="1"/>
<evidence type="ECO:0000259" key="9">
    <source>
        <dbReference type="PROSITE" id="PS50011"/>
    </source>
</evidence>
<feature type="compositionally biased region" description="Pro residues" evidence="8">
    <location>
        <begin position="318"/>
        <end position="333"/>
    </location>
</feature>
<organism evidence="10 11">
    <name type="scientific">Actinomycetospora lemnae</name>
    <dbReference type="NCBI Taxonomy" id="3019891"/>
    <lineage>
        <taxon>Bacteria</taxon>
        <taxon>Bacillati</taxon>
        <taxon>Actinomycetota</taxon>
        <taxon>Actinomycetes</taxon>
        <taxon>Pseudonocardiales</taxon>
        <taxon>Pseudonocardiaceae</taxon>
        <taxon>Actinomycetospora</taxon>
    </lineage>
</organism>
<keyword evidence="11" id="KW-1185">Reference proteome</keyword>
<dbReference type="PROSITE" id="PS50011">
    <property type="entry name" value="PROTEIN_KINASE_DOM"/>
    <property type="match status" value="1"/>
</dbReference>
<dbReference type="InterPro" id="IPR008271">
    <property type="entry name" value="Ser/Thr_kinase_AS"/>
</dbReference>
<evidence type="ECO:0000256" key="8">
    <source>
        <dbReference type="SAM" id="MobiDB-lite"/>
    </source>
</evidence>
<feature type="compositionally biased region" description="Pro residues" evidence="8">
    <location>
        <begin position="297"/>
        <end position="308"/>
    </location>
</feature>
<dbReference type="InterPro" id="IPR015943">
    <property type="entry name" value="WD40/YVTN_repeat-like_dom_sf"/>
</dbReference>
<keyword evidence="4 7" id="KW-0547">Nucleotide-binding</keyword>
<gene>
    <name evidence="10" type="ORF">PGB27_05730</name>
</gene>
<accession>A0ABT5SRR6</accession>
<name>A0ABT5SRR6_9PSEU</name>
<keyword evidence="6 7" id="KW-0067">ATP-binding</keyword>
<dbReference type="EMBL" id="JAQZAO010000002">
    <property type="protein sequence ID" value="MDD7964846.1"/>
    <property type="molecule type" value="Genomic_DNA"/>
</dbReference>
<dbReference type="PROSITE" id="PS00108">
    <property type="entry name" value="PROTEIN_KINASE_ST"/>
    <property type="match status" value="1"/>
</dbReference>